<dbReference type="PANTHER" id="PTHR24020:SF87">
    <property type="entry name" value="COLLAGEN ALPHA-1(VI) CHAIN-LIKE"/>
    <property type="match status" value="1"/>
</dbReference>
<dbReference type="Pfam" id="PF00092">
    <property type="entry name" value="VWA"/>
    <property type="match status" value="1"/>
</dbReference>
<feature type="region of interest" description="Disordered" evidence="6">
    <location>
        <begin position="478"/>
        <end position="504"/>
    </location>
</feature>
<protein>
    <submittedName>
        <fullName evidence="9">Uncharacterized protein LOC110973389 isoform X1</fullName>
    </submittedName>
</protein>
<dbReference type="InterPro" id="IPR036465">
    <property type="entry name" value="vWFA_dom_sf"/>
</dbReference>
<feature type="domain" description="VWFA" evidence="7">
    <location>
        <begin position="206"/>
        <end position="384"/>
    </location>
</feature>
<dbReference type="AlphaFoldDB" id="A0A8B7XI38"/>
<dbReference type="KEGG" id="aplc:110973389"/>
<evidence type="ECO:0000256" key="1">
    <source>
        <dbReference type="ARBA" id="ARBA00004613"/>
    </source>
</evidence>
<dbReference type="PANTHER" id="PTHR24020">
    <property type="entry name" value="COLLAGEN ALPHA"/>
    <property type="match status" value="1"/>
</dbReference>
<evidence type="ECO:0000256" key="2">
    <source>
        <dbReference type="ARBA" id="ARBA00022525"/>
    </source>
</evidence>
<evidence type="ECO:0000259" key="7">
    <source>
        <dbReference type="PROSITE" id="PS50234"/>
    </source>
</evidence>
<dbReference type="InterPro" id="IPR050525">
    <property type="entry name" value="ECM_Assembly_Org"/>
</dbReference>
<proteinExistence type="predicted"/>
<keyword evidence="3" id="KW-0732">Signal</keyword>
<dbReference type="GeneID" id="110973389"/>
<evidence type="ECO:0000256" key="6">
    <source>
        <dbReference type="SAM" id="MobiDB-lite"/>
    </source>
</evidence>
<dbReference type="SUPFAM" id="SSF53300">
    <property type="entry name" value="vWA-like"/>
    <property type="match status" value="1"/>
</dbReference>
<keyword evidence="4" id="KW-0677">Repeat</keyword>
<keyword evidence="5" id="KW-0325">Glycoprotein</keyword>
<evidence type="ECO:0000256" key="5">
    <source>
        <dbReference type="ARBA" id="ARBA00023180"/>
    </source>
</evidence>
<gene>
    <name evidence="9" type="primary">LOC110973389</name>
</gene>
<dbReference type="OrthoDB" id="10256829at2759"/>
<keyword evidence="8" id="KW-1185">Reference proteome</keyword>
<evidence type="ECO:0000313" key="8">
    <source>
        <dbReference type="Proteomes" id="UP000694845"/>
    </source>
</evidence>
<accession>A0A8B7XI38</accession>
<dbReference type="Proteomes" id="UP000694845">
    <property type="component" value="Unplaced"/>
</dbReference>
<organism evidence="8 9">
    <name type="scientific">Acanthaster planci</name>
    <name type="common">Crown-of-thorns starfish</name>
    <dbReference type="NCBI Taxonomy" id="133434"/>
    <lineage>
        <taxon>Eukaryota</taxon>
        <taxon>Metazoa</taxon>
        <taxon>Echinodermata</taxon>
        <taxon>Eleutherozoa</taxon>
        <taxon>Asterozoa</taxon>
        <taxon>Asteroidea</taxon>
        <taxon>Valvatacea</taxon>
        <taxon>Valvatida</taxon>
        <taxon>Acanthasteridae</taxon>
        <taxon>Acanthaster</taxon>
    </lineage>
</organism>
<comment type="subcellular location">
    <subcellularLocation>
        <location evidence="1">Secreted</location>
    </subcellularLocation>
</comment>
<keyword evidence="2" id="KW-0964">Secreted</keyword>
<dbReference type="PROSITE" id="PS50234">
    <property type="entry name" value="VWFA"/>
    <property type="match status" value="1"/>
</dbReference>
<dbReference type="InterPro" id="IPR002035">
    <property type="entry name" value="VWF_A"/>
</dbReference>
<reference evidence="9" key="1">
    <citation type="submission" date="2025-08" db="UniProtKB">
        <authorList>
            <consortium name="RefSeq"/>
        </authorList>
    </citation>
    <scope>IDENTIFICATION</scope>
</reference>
<dbReference type="FunFam" id="3.40.50.410:FF:000004">
    <property type="entry name" value="collagen alpha-6(VI) chain"/>
    <property type="match status" value="1"/>
</dbReference>
<name>A0A8B7XI38_ACAPL</name>
<dbReference type="RefSeq" id="XP_022079886.1">
    <property type="nucleotide sequence ID" value="XM_022224194.1"/>
</dbReference>
<evidence type="ECO:0000256" key="3">
    <source>
        <dbReference type="ARBA" id="ARBA00022729"/>
    </source>
</evidence>
<sequence length="572" mass="62169">MHGSSVKDVDQVQGLLVAASVGALLTQVTCFQKKDLTTTPGSFGTTVVEATVGRINRLTAVNADLLTDNRFIRRIAWVETTDGNEAFTYSDPNYHGGIWRVDRNVYDITLGMYDTPTYGSIFADIEALLEIDWNQTTWEDCRRPLYSALAARMFFHSLQSNVPQGLNSQAVFWRDRYHDEPSDTVENFTRKVENLESEGCSVKGIDLVFVLDGSGSVGSANFEKTKSFVSNVVDAFEIGADQTRVGVIKYSSSVTVEFHLITYSSKALLKQAIGNIQYIGGGTQTVAALDVMESQAFLIENGARPDFNAVSRAAVVITDGQSQGPEAVAVPADRAREKGITMFAIGVTNNVNNDELNAIANKPNDFYVFHVSNFGAIDNIVAALEEKTCNDPTPIRGPVVNNTLLLGDKQFLQQTVPMDGITLGIEAEEGNVVMFVSTDTPNPNDAFYDYRLEATEGQGRVEVFIGPEEFPDRGNLSVETSANEGSRLVRRRRQVSSQNGTDGGLPIGTVYMTVEGLEETNDFVLRVTEGDVTEPFTTAKPTNAASTLRPTSGYVGLVLGAIAAQLMKLAHG</sequence>
<dbReference type="SMART" id="SM00327">
    <property type="entry name" value="VWA"/>
    <property type="match status" value="1"/>
</dbReference>
<evidence type="ECO:0000256" key="4">
    <source>
        <dbReference type="ARBA" id="ARBA00022737"/>
    </source>
</evidence>
<dbReference type="PRINTS" id="PR00453">
    <property type="entry name" value="VWFADOMAIN"/>
</dbReference>
<dbReference type="GO" id="GO:0005576">
    <property type="term" value="C:extracellular region"/>
    <property type="evidence" value="ECO:0007669"/>
    <property type="project" value="UniProtKB-SubCell"/>
</dbReference>
<evidence type="ECO:0000313" key="9">
    <source>
        <dbReference type="RefSeq" id="XP_022079886.1"/>
    </source>
</evidence>
<dbReference type="Gene3D" id="3.40.50.410">
    <property type="entry name" value="von Willebrand factor, type A domain"/>
    <property type="match status" value="1"/>
</dbReference>